<dbReference type="AlphaFoldDB" id="A0AAW0FRE2"/>
<dbReference type="EMBL" id="JASBNA010000031">
    <property type="protein sequence ID" value="KAK7683346.1"/>
    <property type="molecule type" value="Genomic_DNA"/>
</dbReference>
<sequence length="176" mass="20295">MSEDKVALCVLKKLEIKLRDDLLSLDVSGQSEPFRVEGPIPTPTDLVKLCATTANCFQEYVETIRDDNISNQTLSQLSKQRKELQSPHRQCEEAIQNFRKLGDSYASTPERQGRQDLVQAVQEFLGGLRVLSDFFDQLNDWLINIESWISEDDFRDEDIAPLKEWLHDEVQAFEAY</sequence>
<protein>
    <submittedName>
        <fullName evidence="1">Uncharacterized protein</fullName>
    </submittedName>
</protein>
<reference evidence="1 2" key="1">
    <citation type="submission" date="2022-09" db="EMBL/GenBank/DDBJ databases">
        <authorList>
            <person name="Palmer J.M."/>
        </authorList>
    </citation>
    <scope>NUCLEOTIDE SEQUENCE [LARGE SCALE GENOMIC DNA]</scope>
    <source>
        <strain evidence="1 2">DSM 7382</strain>
    </source>
</reference>
<accession>A0AAW0FRE2</accession>
<comment type="caution">
    <text evidence="1">The sequence shown here is derived from an EMBL/GenBank/DDBJ whole genome shotgun (WGS) entry which is preliminary data.</text>
</comment>
<proteinExistence type="predicted"/>
<gene>
    <name evidence="1" type="ORF">QCA50_013608</name>
</gene>
<name>A0AAW0FRE2_9APHY</name>
<evidence type="ECO:0000313" key="2">
    <source>
        <dbReference type="Proteomes" id="UP001385951"/>
    </source>
</evidence>
<evidence type="ECO:0000313" key="1">
    <source>
        <dbReference type="EMBL" id="KAK7683346.1"/>
    </source>
</evidence>
<keyword evidence="2" id="KW-1185">Reference proteome</keyword>
<dbReference type="Proteomes" id="UP001385951">
    <property type="component" value="Unassembled WGS sequence"/>
</dbReference>
<organism evidence="1 2">
    <name type="scientific">Cerrena zonata</name>
    <dbReference type="NCBI Taxonomy" id="2478898"/>
    <lineage>
        <taxon>Eukaryota</taxon>
        <taxon>Fungi</taxon>
        <taxon>Dikarya</taxon>
        <taxon>Basidiomycota</taxon>
        <taxon>Agaricomycotina</taxon>
        <taxon>Agaricomycetes</taxon>
        <taxon>Polyporales</taxon>
        <taxon>Cerrenaceae</taxon>
        <taxon>Cerrena</taxon>
    </lineage>
</organism>